<accession>A0ABV2ACS9</accession>
<dbReference type="RefSeq" id="WP_352890414.1">
    <property type="nucleotide sequence ID" value="NZ_JBEPIJ010000019.1"/>
</dbReference>
<dbReference type="InterPro" id="IPR007236">
    <property type="entry name" value="SlyX"/>
</dbReference>
<keyword evidence="1" id="KW-0175">Coiled coil</keyword>
<name>A0ABV2ACS9_9GAMM</name>
<dbReference type="PANTHER" id="PTHR36508">
    <property type="entry name" value="PROTEIN SLYX"/>
    <property type="match status" value="1"/>
</dbReference>
<dbReference type="EMBL" id="JBEPIJ010000019">
    <property type="protein sequence ID" value="MES0875030.1"/>
    <property type="molecule type" value="Genomic_DNA"/>
</dbReference>
<protein>
    <submittedName>
        <fullName evidence="2">SlyX family protein</fullName>
    </submittedName>
</protein>
<dbReference type="Gene3D" id="1.20.5.300">
    <property type="match status" value="1"/>
</dbReference>
<keyword evidence="3" id="KW-1185">Reference proteome</keyword>
<evidence type="ECO:0000313" key="2">
    <source>
        <dbReference type="EMBL" id="MES0875030.1"/>
    </source>
</evidence>
<feature type="coiled-coil region" evidence="1">
    <location>
        <begin position="6"/>
        <end position="47"/>
    </location>
</feature>
<comment type="caution">
    <text evidence="2">The sequence shown here is derived from an EMBL/GenBank/DDBJ whole genome shotgun (WGS) entry which is preliminary data.</text>
</comment>
<evidence type="ECO:0000313" key="3">
    <source>
        <dbReference type="Proteomes" id="UP001465331"/>
    </source>
</evidence>
<evidence type="ECO:0000256" key="1">
    <source>
        <dbReference type="SAM" id="Coils"/>
    </source>
</evidence>
<gene>
    <name evidence="2" type="ORF">ABSH63_13575</name>
</gene>
<dbReference type="Proteomes" id="UP001465331">
    <property type="component" value="Unassembled WGS sequence"/>
</dbReference>
<sequence length="68" mass="7750">MDEQRLIDIETKLAFQEEALRQLNDTLIDQQARVADLERLCRELAARIARISEGAEKGSAAEEIPPHY</sequence>
<reference evidence="2 3" key="1">
    <citation type="submission" date="2024-06" db="EMBL/GenBank/DDBJ databases">
        <authorList>
            <person name="Li Z."/>
            <person name="Jiang Y."/>
        </authorList>
    </citation>
    <scope>NUCLEOTIDE SEQUENCE [LARGE SCALE GENOMIC DNA]</scope>
    <source>
        <strain evidence="2 3">HSW-8</strain>
    </source>
</reference>
<dbReference type="PANTHER" id="PTHR36508:SF1">
    <property type="entry name" value="PROTEIN SLYX"/>
    <property type="match status" value="1"/>
</dbReference>
<dbReference type="Pfam" id="PF04102">
    <property type="entry name" value="SlyX"/>
    <property type="match status" value="1"/>
</dbReference>
<organism evidence="2 3">
    <name type="scientific">Sinimarinibacterium thermocellulolyticum</name>
    <dbReference type="NCBI Taxonomy" id="3170016"/>
    <lineage>
        <taxon>Bacteria</taxon>
        <taxon>Pseudomonadati</taxon>
        <taxon>Pseudomonadota</taxon>
        <taxon>Gammaproteobacteria</taxon>
        <taxon>Nevskiales</taxon>
        <taxon>Nevskiaceae</taxon>
        <taxon>Sinimarinibacterium</taxon>
    </lineage>
</organism>
<proteinExistence type="predicted"/>